<organism evidence="4 5">
    <name type="scientific">Mycobacterium botniense</name>
    <dbReference type="NCBI Taxonomy" id="84962"/>
    <lineage>
        <taxon>Bacteria</taxon>
        <taxon>Bacillati</taxon>
        <taxon>Actinomycetota</taxon>
        <taxon>Actinomycetes</taxon>
        <taxon>Mycobacteriales</taxon>
        <taxon>Mycobacteriaceae</taxon>
        <taxon>Mycobacterium</taxon>
    </lineage>
</organism>
<gene>
    <name evidence="4" type="primary">PPE43_2</name>
    <name evidence="4" type="ORF">MBOT_29130</name>
</gene>
<comment type="similarity">
    <text evidence="1">Belongs to the mycobacterial PPE family.</text>
</comment>
<evidence type="ECO:0000259" key="3">
    <source>
        <dbReference type="Pfam" id="PF12484"/>
    </source>
</evidence>
<dbReference type="SUPFAM" id="SSF140459">
    <property type="entry name" value="PE/PPE dimer-like"/>
    <property type="match status" value="1"/>
</dbReference>
<dbReference type="Pfam" id="PF12484">
    <property type="entry name" value="PPE-SVP"/>
    <property type="match status" value="1"/>
</dbReference>
<dbReference type="InterPro" id="IPR038332">
    <property type="entry name" value="PPE_sf"/>
</dbReference>
<sequence length="403" mass="38985">MVVDFGALPPEVNSALMYTGAGAGPMMAAARTWNSLAAELSSATLSYHSVIATLAGDEWRGPASQAMAAAVTPYLRWMDTTAAAAEHAANQALASAAAYEAAFAMTVPPEVVAANRAQLAVLVATNLLGHNTPAIMATEAHYTEMWARDAAAMYGYAASAQLAGKLQPLTAPAQTVNPCGIAAQAAAVGAAGTSGAQTELSQLISGLRTAVASLASPLSSAGKAAGLAESLQSVNSFLGIPFVSDTVNGSVNTAAWFVANTIPTAVALGHTVGDMTPAAAVADVTAPAGLAADPGPVLAGSVASAGAAGVAGPGGIPVLAGLGSASSVGGLSVPAGWSAATPAGTGAATLGGSGWTASADQATSCAAVPAGMPAAAAGGRGGFGFGAPRYGFKPTVMPKQVLV</sequence>
<evidence type="ECO:0000259" key="2">
    <source>
        <dbReference type="Pfam" id="PF00823"/>
    </source>
</evidence>
<dbReference type="Pfam" id="PF00823">
    <property type="entry name" value="PPE"/>
    <property type="match status" value="1"/>
</dbReference>
<accession>A0A7I9Y0F7</accession>
<dbReference type="PANTHER" id="PTHR46766">
    <property type="entry name" value="GLUTAMINE-RICH PROTEIN 2"/>
    <property type="match status" value="1"/>
</dbReference>
<evidence type="ECO:0000313" key="5">
    <source>
        <dbReference type="Proteomes" id="UP000465361"/>
    </source>
</evidence>
<dbReference type="InterPro" id="IPR000030">
    <property type="entry name" value="PPE_dom"/>
</dbReference>
<feature type="domain" description="PPE" evidence="2">
    <location>
        <begin position="4"/>
        <end position="165"/>
    </location>
</feature>
<dbReference type="Proteomes" id="UP000465361">
    <property type="component" value="Unassembled WGS sequence"/>
</dbReference>
<reference evidence="4 5" key="1">
    <citation type="journal article" date="2019" name="Emerg. Microbes Infect.">
        <title>Comprehensive subspecies identification of 175 nontuberculous mycobacteria species based on 7547 genomic profiles.</title>
        <authorList>
            <person name="Matsumoto Y."/>
            <person name="Kinjo T."/>
            <person name="Motooka D."/>
            <person name="Nabeya D."/>
            <person name="Jung N."/>
            <person name="Uechi K."/>
            <person name="Horii T."/>
            <person name="Iida T."/>
            <person name="Fujita J."/>
            <person name="Nakamura S."/>
        </authorList>
    </citation>
    <scope>NUCLEOTIDE SEQUENCE [LARGE SCALE GENOMIC DNA]</scope>
    <source>
        <strain evidence="4 5">JCM 17322</strain>
    </source>
</reference>
<comment type="caution">
    <text evidence="4">The sequence shown here is derived from an EMBL/GenBank/DDBJ whole genome shotgun (WGS) entry which is preliminary data.</text>
</comment>
<evidence type="ECO:0000313" key="4">
    <source>
        <dbReference type="EMBL" id="GFG75548.1"/>
    </source>
</evidence>
<dbReference type="Gene3D" id="1.20.1260.20">
    <property type="entry name" value="PPE superfamily"/>
    <property type="match status" value="1"/>
</dbReference>
<feature type="domain" description="PPE family C-terminal" evidence="3">
    <location>
        <begin position="320"/>
        <end position="399"/>
    </location>
</feature>
<dbReference type="RefSeq" id="WP_163758342.1">
    <property type="nucleotide sequence ID" value="NZ_BLKW01000004.1"/>
</dbReference>
<keyword evidence="5" id="KW-1185">Reference proteome</keyword>
<name>A0A7I9Y0F7_9MYCO</name>
<dbReference type="FunFam" id="1.20.1260.20:FF:000001">
    <property type="entry name" value="PPE family protein PPE41"/>
    <property type="match status" value="1"/>
</dbReference>
<evidence type="ECO:0000256" key="1">
    <source>
        <dbReference type="ARBA" id="ARBA00010652"/>
    </source>
</evidence>
<dbReference type="InterPro" id="IPR022171">
    <property type="entry name" value="PPE_C"/>
</dbReference>
<dbReference type="GO" id="GO:0052572">
    <property type="term" value="P:response to host immune response"/>
    <property type="evidence" value="ECO:0007669"/>
    <property type="project" value="TreeGrafter"/>
</dbReference>
<proteinExistence type="inferred from homology"/>
<dbReference type="AlphaFoldDB" id="A0A7I9Y0F7"/>
<protein>
    <submittedName>
        <fullName evidence="4">PPE family protein PPE43</fullName>
    </submittedName>
</protein>
<dbReference type="EMBL" id="BLKW01000004">
    <property type="protein sequence ID" value="GFG75548.1"/>
    <property type="molecule type" value="Genomic_DNA"/>
</dbReference>
<dbReference type="PANTHER" id="PTHR46766:SF1">
    <property type="entry name" value="GLUTAMINE-RICH PROTEIN 2"/>
    <property type="match status" value="1"/>
</dbReference>